<evidence type="ECO:0000256" key="2">
    <source>
        <dbReference type="ARBA" id="ARBA00022692"/>
    </source>
</evidence>
<proteinExistence type="predicted"/>
<dbReference type="Pfam" id="PF04191">
    <property type="entry name" value="PEMT"/>
    <property type="match status" value="1"/>
</dbReference>
<dbReference type="PANTHER" id="PTHR43847:SF1">
    <property type="entry name" value="BLL3993 PROTEIN"/>
    <property type="match status" value="1"/>
</dbReference>
<comment type="caution">
    <text evidence="6">The sequence shown here is derived from an EMBL/GenBank/DDBJ whole genome shotgun (WGS) entry which is preliminary data.</text>
</comment>
<accession>A0A9X3NQT5</accession>
<dbReference type="PANTHER" id="PTHR43847">
    <property type="entry name" value="BLL3993 PROTEIN"/>
    <property type="match status" value="1"/>
</dbReference>
<reference evidence="6" key="1">
    <citation type="submission" date="2021-10" db="EMBL/GenBank/DDBJ databases">
        <title>Streptomonospora sp. nov., isolated from mangrove soil.</title>
        <authorList>
            <person name="Chen X."/>
            <person name="Ge X."/>
            <person name="Liu W."/>
        </authorList>
    </citation>
    <scope>NUCLEOTIDE SEQUENCE</scope>
    <source>
        <strain evidence="6">S1-112</strain>
    </source>
</reference>
<feature type="transmembrane region" description="Helical" evidence="5">
    <location>
        <begin position="40"/>
        <end position="61"/>
    </location>
</feature>
<dbReference type="RefSeq" id="WP_270072380.1">
    <property type="nucleotide sequence ID" value="NZ_JAJAQC010000017.1"/>
</dbReference>
<dbReference type="Gene3D" id="1.20.120.1630">
    <property type="match status" value="1"/>
</dbReference>
<comment type="subcellular location">
    <subcellularLocation>
        <location evidence="1">Endomembrane system</location>
        <topology evidence="1">Multi-pass membrane protein</topology>
    </subcellularLocation>
</comment>
<keyword evidence="4 5" id="KW-0472">Membrane</keyword>
<evidence type="ECO:0000256" key="4">
    <source>
        <dbReference type="ARBA" id="ARBA00023136"/>
    </source>
</evidence>
<evidence type="ECO:0000313" key="7">
    <source>
        <dbReference type="Proteomes" id="UP001140076"/>
    </source>
</evidence>
<evidence type="ECO:0000256" key="3">
    <source>
        <dbReference type="ARBA" id="ARBA00022989"/>
    </source>
</evidence>
<feature type="transmembrane region" description="Helical" evidence="5">
    <location>
        <begin position="98"/>
        <end position="131"/>
    </location>
</feature>
<dbReference type="EMBL" id="JAJAQC010000017">
    <property type="protein sequence ID" value="MDA0565100.1"/>
    <property type="molecule type" value="Genomic_DNA"/>
</dbReference>
<organism evidence="6 7">
    <name type="scientific">Streptomonospora mangrovi</name>
    <dbReference type="NCBI Taxonomy" id="2883123"/>
    <lineage>
        <taxon>Bacteria</taxon>
        <taxon>Bacillati</taxon>
        <taxon>Actinomycetota</taxon>
        <taxon>Actinomycetes</taxon>
        <taxon>Streptosporangiales</taxon>
        <taxon>Nocardiopsidaceae</taxon>
        <taxon>Streptomonospora</taxon>
    </lineage>
</organism>
<name>A0A9X3NQT5_9ACTN</name>
<evidence type="ECO:0000256" key="5">
    <source>
        <dbReference type="SAM" id="Phobius"/>
    </source>
</evidence>
<evidence type="ECO:0000313" key="6">
    <source>
        <dbReference type="EMBL" id="MDA0565100.1"/>
    </source>
</evidence>
<dbReference type="InterPro" id="IPR052527">
    <property type="entry name" value="Metal_cation-efflux_comp"/>
</dbReference>
<protein>
    <submittedName>
        <fullName evidence="6">Isoprenylcysteine carboxylmethyltransferase family protein</fullName>
    </submittedName>
</protein>
<dbReference type="InterPro" id="IPR007318">
    <property type="entry name" value="Phopholipid_MeTrfase"/>
</dbReference>
<gene>
    <name evidence="6" type="ORF">LG943_12325</name>
</gene>
<sequence>MRSTTSAAVGSAVFFLAAPGTVVGVIPWLITGWEFTEPLPYWAVARWVGAVLIAAGLYVCAHAFARFAAARGVPIPAAPTEHLVVDGFNRYVRNPMYVALLHVLIGEALLFGSVGVLAWALTAWLVAALFVRFYEEPVLARMFGAEYAEYRRNVRAWVPRLRPWRPAAARPGR</sequence>
<evidence type="ECO:0000256" key="1">
    <source>
        <dbReference type="ARBA" id="ARBA00004127"/>
    </source>
</evidence>
<keyword evidence="3 5" id="KW-1133">Transmembrane helix</keyword>
<keyword evidence="7" id="KW-1185">Reference proteome</keyword>
<keyword evidence="2 5" id="KW-0812">Transmembrane</keyword>
<dbReference type="GO" id="GO:0012505">
    <property type="term" value="C:endomembrane system"/>
    <property type="evidence" value="ECO:0007669"/>
    <property type="project" value="UniProtKB-SubCell"/>
</dbReference>
<dbReference type="Proteomes" id="UP001140076">
    <property type="component" value="Unassembled WGS sequence"/>
</dbReference>
<dbReference type="AlphaFoldDB" id="A0A9X3NQT5"/>